<sequence>MRRKFLCCHFYISVFGIFCCNAIKVRCQFYATTKGEFVNAKMILFAYCRMELDHQLKVMECVQQNTQDQALIPWKYCMQTDHQLSKEELAILWCKTLNPTYRMVLDALTKCVDDSMTSFEVEAWIPIMQACAQSTATEVTETASITSATSHTTYKGTQ</sequence>
<feature type="chain" id="PRO_5001831070" evidence="1">
    <location>
        <begin position="23"/>
        <end position="158"/>
    </location>
</feature>
<feature type="signal peptide" evidence="1">
    <location>
        <begin position="1"/>
        <end position="22"/>
    </location>
</feature>
<dbReference type="OrthoDB" id="6410566at2759"/>
<keyword evidence="1" id="KW-0732">Signal</keyword>
<evidence type="ECO:0000256" key="1">
    <source>
        <dbReference type="SAM" id="SignalP"/>
    </source>
</evidence>
<feature type="non-terminal residue" evidence="2">
    <location>
        <position position="158"/>
    </location>
</feature>
<protein>
    <submittedName>
        <fullName evidence="2">Uncharacterized protein</fullName>
    </submittedName>
</protein>
<evidence type="ECO:0000313" key="2">
    <source>
        <dbReference type="EMBL" id="KFM81835.1"/>
    </source>
</evidence>
<keyword evidence="3" id="KW-1185">Reference proteome</keyword>
<name>A0A087UWU6_STEMI</name>
<evidence type="ECO:0000313" key="3">
    <source>
        <dbReference type="Proteomes" id="UP000054359"/>
    </source>
</evidence>
<accession>A0A087UWU6</accession>
<dbReference type="Proteomes" id="UP000054359">
    <property type="component" value="Unassembled WGS sequence"/>
</dbReference>
<proteinExistence type="predicted"/>
<gene>
    <name evidence="2" type="ORF">X975_25807</name>
</gene>
<organism evidence="2 3">
    <name type="scientific">Stegodyphus mimosarum</name>
    <name type="common">African social velvet spider</name>
    <dbReference type="NCBI Taxonomy" id="407821"/>
    <lineage>
        <taxon>Eukaryota</taxon>
        <taxon>Metazoa</taxon>
        <taxon>Ecdysozoa</taxon>
        <taxon>Arthropoda</taxon>
        <taxon>Chelicerata</taxon>
        <taxon>Arachnida</taxon>
        <taxon>Araneae</taxon>
        <taxon>Araneomorphae</taxon>
        <taxon>Entelegynae</taxon>
        <taxon>Eresoidea</taxon>
        <taxon>Eresidae</taxon>
        <taxon>Stegodyphus</taxon>
    </lineage>
</organism>
<reference evidence="2 3" key="1">
    <citation type="submission" date="2013-11" db="EMBL/GenBank/DDBJ databases">
        <title>Genome sequencing of Stegodyphus mimosarum.</title>
        <authorList>
            <person name="Bechsgaard J."/>
        </authorList>
    </citation>
    <scope>NUCLEOTIDE SEQUENCE [LARGE SCALE GENOMIC DNA]</scope>
</reference>
<dbReference type="OMA" id="CFMERIA"/>
<dbReference type="EMBL" id="KK122055">
    <property type="protein sequence ID" value="KFM81835.1"/>
    <property type="molecule type" value="Genomic_DNA"/>
</dbReference>
<dbReference type="AlphaFoldDB" id="A0A087UWU6"/>